<accession>A0A830FMS6</accession>
<evidence type="ECO:0000256" key="1">
    <source>
        <dbReference type="SAM" id="MobiDB-lite"/>
    </source>
</evidence>
<dbReference type="AlphaFoldDB" id="A0A830FMS6"/>
<organism evidence="2 3">
    <name type="scientific">Halocalculus aciditolerans</name>
    <dbReference type="NCBI Taxonomy" id="1383812"/>
    <lineage>
        <taxon>Archaea</taxon>
        <taxon>Methanobacteriati</taxon>
        <taxon>Methanobacteriota</taxon>
        <taxon>Stenosarchaea group</taxon>
        <taxon>Halobacteria</taxon>
        <taxon>Halobacteriales</taxon>
        <taxon>Halobacteriaceae</taxon>
        <taxon>Halocalculus</taxon>
    </lineage>
</organism>
<evidence type="ECO:0000313" key="3">
    <source>
        <dbReference type="Proteomes" id="UP000607197"/>
    </source>
</evidence>
<evidence type="ECO:0000313" key="2">
    <source>
        <dbReference type="EMBL" id="GGL68205.1"/>
    </source>
</evidence>
<dbReference type="EMBL" id="BMPG01000004">
    <property type="protein sequence ID" value="GGL68205.1"/>
    <property type="molecule type" value="Genomic_DNA"/>
</dbReference>
<sequence>MRIEETTTEGSPPTQSLLARFLLVSIHGIHSDGREPGEITERVRDERDAERERED</sequence>
<comment type="caution">
    <text evidence="2">The sequence shown here is derived from an EMBL/GenBank/DDBJ whole genome shotgun (WGS) entry which is preliminary data.</text>
</comment>
<protein>
    <submittedName>
        <fullName evidence="2">Uncharacterized protein</fullName>
    </submittedName>
</protein>
<reference evidence="2" key="1">
    <citation type="journal article" date="2014" name="Int. J. Syst. Evol. Microbiol.">
        <title>Complete genome sequence of Corynebacterium casei LMG S-19264T (=DSM 44701T), isolated from a smear-ripened cheese.</title>
        <authorList>
            <consortium name="US DOE Joint Genome Institute (JGI-PGF)"/>
            <person name="Walter F."/>
            <person name="Albersmeier A."/>
            <person name="Kalinowski J."/>
            <person name="Ruckert C."/>
        </authorList>
    </citation>
    <scope>NUCLEOTIDE SEQUENCE</scope>
    <source>
        <strain evidence="2">JCM 19596</strain>
    </source>
</reference>
<keyword evidence="3" id="KW-1185">Reference proteome</keyword>
<proteinExistence type="predicted"/>
<feature type="region of interest" description="Disordered" evidence="1">
    <location>
        <begin position="29"/>
        <end position="55"/>
    </location>
</feature>
<dbReference type="Proteomes" id="UP000607197">
    <property type="component" value="Unassembled WGS sequence"/>
</dbReference>
<gene>
    <name evidence="2" type="ORF">GCM10009039_27760</name>
</gene>
<reference evidence="2" key="2">
    <citation type="submission" date="2020-09" db="EMBL/GenBank/DDBJ databases">
        <authorList>
            <person name="Sun Q."/>
            <person name="Ohkuma M."/>
        </authorList>
    </citation>
    <scope>NUCLEOTIDE SEQUENCE</scope>
    <source>
        <strain evidence="2">JCM 19596</strain>
    </source>
</reference>
<name>A0A830FMS6_9EURY</name>